<dbReference type="AlphaFoldDB" id="A0A1G8X231"/>
<dbReference type="Gene3D" id="2.40.50.100">
    <property type="match status" value="1"/>
</dbReference>
<dbReference type="CDD" id="cd03301">
    <property type="entry name" value="ABC_MalK_N"/>
    <property type="match status" value="1"/>
</dbReference>
<proteinExistence type="predicted"/>
<accession>A0A1G8X231</accession>
<dbReference type="SMART" id="SM00382">
    <property type="entry name" value="AAA"/>
    <property type="match status" value="1"/>
</dbReference>
<evidence type="ECO:0000259" key="7">
    <source>
        <dbReference type="PROSITE" id="PS50893"/>
    </source>
</evidence>
<sequence>MSSIVLENVSKAYGDKSIIKGLNLTIESGSFTVLVGPSGCGKSTTLRMIAGLEEQTGGLISIGGKSMNQVEPGKRNLAMVFQNYALYPTMTVEKNIEYGLKNNKVPKAERKRLITEIAETVGLTKHLHKKPEFLSGGERQRVALARAMVKKPAVFLMDEPLSNLDAKLRQQMRIELIELHKKLGATFIYVTHDQVEAMSMGTQIVLMDGGRIMQEDTPHGIYNEPRNMFTSHFIGTPPMNILEIARSGGILSETPHGAKFFGFRPEKAKFVPEPGLAREEMLELDAVLSSRELLGSEVIYKAGLAGGQSVAVKCFDCPERSLEPVKLYVNKEHLFFFDAQEQRIPADGSRAGVTVPSIGSTA</sequence>
<dbReference type="EMBL" id="FNDX01000025">
    <property type="protein sequence ID" value="SDJ83800.1"/>
    <property type="molecule type" value="Genomic_DNA"/>
</dbReference>
<dbReference type="SUPFAM" id="SSF52540">
    <property type="entry name" value="P-loop containing nucleoside triphosphate hydrolases"/>
    <property type="match status" value="1"/>
</dbReference>
<dbReference type="InterPro" id="IPR003439">
    <property type="entry name" value="ABC_transporter-like_ATP-bd"/>
</dbReference>
<gene>
    <name evidence="8" type="ORF">SAMN05216192_12548</name>
</gene>
<organism evidence="8 9">
    <name type="scientific">Paenibacillus typhae</name>
    <dbReference type="NCBI Taxonomy" id="1174501"/>
    <lineage>
        <taxon>Bacteria</taxon>
        <taxon>Bacillati</taxon>
        <taxon>Bacillota</taxon>
        <taxon>Bacilli</taxon>
        <taxon>Bacillales</taxon>
        <taxon>Paenibacillaceae</taxon>
        <taxon>Paenibacillus</taxon>
    </lineage>
</organism>
<dbReference type="SUPFAM" id="SSF50331">
    <property type="entry name" value="MOP-like"/>
    <property type="match status" value="1"/>
</dbReference>
<dbReference type="GO" id="GO:0005524">
    <property type="term" value="F:ATP binding"/>
    <property type="evidence" value="ECO:0007669"/>
    <property type="project" value="UniProtKB-KW"/>
</dbReference>
<keyword evidence="5" id="KW-1278">Translocase</keyword>
<evidence type="ECO:0000256" key="2">
    <source>
        <dbReference type="ARBA" id="ARBA00022475"/>
    </source>
</evidence>
<evidence type="ECO:0000256" key="1">
    <source>
        <dbReference type="ARBA" id="ARBA00022448"/>
    </source>
</evidence>
<keyword evidence="3" id="KW-0547">Nucleotide-binding</keyword>
<dbReference type="Proteomes" id="UP000199050">
    <property type="component" value="Unassembled WGS sequence"/>
</dbReference>
<reference evidence="9" key="1">
    <citation type="submission" date="2016-10" db="EMBL/GenBank/DDBJ databases">
        <authorList>
            <person name="Varghese N."/>
            <person name="Submissions S."/>
        </authorList>
    </citation>
    <scope>NUCLEOTIDE SEQUENCE [LARGE SCALE GENOMIC DNA]</scope>
    <source>
        <strain evidence="9">CGMCC 1.11012</strain>
    </source>
</reference>
<keyword evidence="2" id="KW-1003">Cell membrane</keyword>
<evidence type="ECO:0000313" key="8">
    <source>
        <dbReference type="EMBL" id="SDJ83800.1"/>
    </source>
</evidence>
<evidence type="ECO:0000313" key="9">
    <source>
        <dbReference type="Proteomes" id="UP000199050"/>
    </source>
</evidence>
<dbReference type="PROSITE" id="PS00211">
    <property type="entry name" value="ABC_TRANSPORTER_1"/>
    <property type="match status" value="1"/>
</dbReference>
<dbReference type="InterPro" id="IPR027417">
    <property type="entry name" value="P-loop_NTPase"/>
</dbReference>
<dbReference type="InterPro" id="IPR003593">
    <property type="entry name" value="AAA+_ATPase"/>
</dbReference>
<name>A0A1G8X231_9BACL</name>
<dbReference type="Gene3D" id="3.40.50.300">
    <property type="entry name" value="P-loop containing nucleotide triphosphate hydrolases"/>
    <property type="match status" value="1"/>
</dbReference>
<evidence type="ECO:0000256" key="4">
    <source>
        <dbReference type="ARBA" id="ARBA00022840"/>
    </source>
</evidence>
<dbReference type="PANTHER" id="PTHR43875:SF15">
    <property type="entry name" value="TREHALOSE IMPORT ATP-BINDING PROTEIN SUGC"/>
    <property type="match status" value="1"/>
</dbReference>
<keyword evidence="1" id="KW-0813">Transport</keyword>
<dbReference type="FunFam" id="3.40.50.300:FF:000042">
    <property type="entry name" value="Maltose/maltodextrin ABC transporter, ATP-binding protein"/>
    <property type="match status" value="1"/>
</dbReference>
<dbReference type="InterPro" id="IPR015855">
    <property type="entry name" value="ABC_transpr_MalK-like"/>
</dbReference>
<dbReference type="STRING" id="1174501.SAMN05216192_12548"/>
<dbReference type="RefSeq" id="WP_090716469.1">
    <property type="nucleotide sequence ID" value="NZ_CBCSKY010000028.1"/>
</dbReference>
<protein>
    <submittedName>
        <fullName evidence="8">Carbohydrate ABC transporter ATP-binding protein, CUT1 family</fullName>
    </submittedName>
</protein>
<dbReference type="InterPro" id="IPR017871">
    <property type="entry name" value="ABC_transporter-like_CS"/>
</dbReference>
<evidence type="ECO:0000256" key="5">
    <source>
        <dbReference type="ARBA" id="ARBA00022967"/>
    </source>
</evidence>
<dbReference type="GO" id="GO:0016887">
    <property type="term" value="F:ATP hydrolysis activity"/>
    <property type="evidence" value="ECO:0007669"/>
    <property type="project" value="InterPro"/>
</dbReference>
<evidence type="ECO:0000256" key="6">
    <source>
        <dbReference type="ARBA" id="ARBA00023136"/>
    </source>
</evidence>
<dbReference type="OrthoDB" id="9802264at2"/>
<keyword evidence="4 8" id="KW-0067">ATP-binding</keyword>
<dbReference type="Pfam" id="PF00005">
    <property type="entry name" value="ABC_tran"/>
    <property type="match status" value="1"/>
</dbReference>
<evidence type="ECO:0000256" key="3">
    <source>
        <dbReference type="ARBA" id="ARBA00022741"/>
    </source>
</evidence>
<keyword evidence="9" id="KW-1185">Reference proteome</keyword>
<dbReference type="PROSITE" id="PS50893">
    <property type="entry name" value="ABC_TRANSPORTER_2"/>
    <property type="match status" value="1"/>
</dbReference>
<dbReference type="PANTHER" id="PTHR43875">
    <property type="entry name" value="MALTODEXTRIN IMPORT ATP-BINDING PROTEIN MSMX"/>
    <property type="match status" value="1"/>
</dbReference>
<dbReference type="GO" id="GO:0140359">
    <property type="term" value="F:ABC-type transporter activity"/>
    <property type="evidence" value="ECO:0007669"/>
    <property type="project" value="InterPro"/>
</dbReference>
<feature type="domain" description="ABC transporter" evidence="7">
    <location>
        <begin position="4"/>
        <end position="234"/>
    </location>
</feature>
<dbReference type="GO" id="GO:0055052">
    <property type="term" value="C:ATP-binding cassette (ABC) transporter complex, substrate-binding subunit-containing"/>
    <property type="evidence" value="ECO:0007669"/>
    <property type="project" value="TreeGrafter"/>
</dbReference>
<dbReference type="InterPro" id="IPR008995">
    <property type="entry name" value="Mo/tungstate-bd_C_term_dom"/>
</dbReference>
<dbReference type="GO" id="GO:0008643">
    <property type="term" value="P:carbohydrate transport"/>
    <property type="evidence" value="ECO:0007669"/>
    <property type="project" value="InterPro"/>
</dbReference>
<keyword evidence="6" id="KW-0472">Membrane</keyword>
<dbReference type="InterPro" id="IPR047641">
    <property type="entry name" value="ABC_transpr_MalK/UgpC-like"/>
</dbReference>